<dbReference type="GO" id="GO:0036374">
    <property type="term" value="F:glutathione hydrolase activity"/>
    <property type="evidence" value="ECO:0007669"/>
    <property type="project" value="UniProtKB-UniRule"/>
</dbReference>
<evidence type="ECO:0000256" key="7">
    <source>
        <dbReference type="ARBA" id="ARBA00023315"/>
    </source>
</evidence>
<comment type="subunit">
    <text evidence="11">This enzyme consists of two polypeptide chains, which are synthesized in precursor form from a single polypeptide.</text>
</comment>
<keyword evidence="6 11" id="KW-0865">Zymogen</keyword>
<dbReference type="PRINTS" id="PR01210">
    <property type="entry name" value="GGTRANSPTASE"/>
</dbReference>
<dbReference type="NCBIfam" id="TIGR00066">
    <property type="entry name" value="g_glut_trans"/>
    <property type="match status" value="1"/>
</dbReference>
<dbReference type="GO" id="GO:0006750">
    <property type="term" value="P:glutathione biosynthetic process"/>
    <property type="evidence" value="ECO:0007669"/>
    <property type="project" value="UniProtKB-KW"/>
</dbReference>
<keyword evidence="11" id="KW-0317">Glutathione biosynthesis</keyword>
<keyword evidence="7 11" id="KW-0012">Acyltransferase</keyword>
<dbReference type="InterPro" id="IPR051792">
    <property type="entry name" value="GGT_bact"/>
</dbReference>
<name>W0V1S3_9BURK</name>
<dbReference type="STRING" id="1349767.GJA_899"/>
<comment type="PTM">
    <text evidence="11">Cleaved by autocatalysis into a large and a small subunit.</text>
</comment>
<evidence type="ECO:0000256" key="1">
    <source>
        <dbReference type="ARBA" id="ARBA00001049"/>
    </source>
</evidence>
<dbReference type="InterPro" id="IPR043137">
    <property type="entry name" value="GGT_ssub_C"/>
</dbReference>
<dbReference type="Pfam" id="PF01019">
    <property type="entry name" value="G_glu_transpept"/>
    <property type="match status" value="1"/>
</dbReference>
<feature type="binding site" evidence="10">
    <location>
        <begin position="441"/>
        <end position="442"/>
    </location>
    <ligand>
        <name>L-glutamate</name>
        <dbReference type="ChEBI" id="CHEBI:29985"/>
    </ligand>
</feature>
<keyword evidence="4 11" id="KW-0808">Transferase</keyword>
<dbReference type="AlphaFoldDB" id="W0V1S3"/>
<comment type="similarity">
    <text evidence="3 11">Belongs to the gamma-glutamyltransferase family.</text>
</comment>
<evidence type="ECO:0000256" key="9">
    <source>
        <dbReference type="PIRSR" id="PIRSR600101-1"/>
    </source>
</evidence>
<dbReference type="InterPro" id="IPR000101">
    <property type="entry name" value="GGT_peptidase"/>
</dbReference>
<comment type="catalytic activity">
    <reaction evidence="1 11">
        <text>an S-substituted glutathione + H2O = an S-substituted L-cysteinylglycine + L-glutamate</text>
        <dbReference type="Rhea" id="RHEA:59468"/>
        <dbReference type="ChEBI" id="CHEBI:15377"/>
        <dbReference type="ChEBI" id="CHEBI:29985"/>
        <dbReference type="ChEBI" id="CHEBI:90779"/>
        <dbReference type="ChEBI" id="CHEBI:143103"/>
        <dbReference type="EC" id="3.4.19.13"/>
    </reaction>
</comment>
<dbReference type="Gene3D" id="1.10.246.130">
    <property type="match status" value="1"/>
</dbReference>
<sequence>MRLPPAATVDRPCQLFFERERLVNQSLDTPVMPRGAIAAPDVYSADAARAMLALGGNAVDAAIAAAFVLAVTYPEAGNIGGSGFMTVWFDGKPYFLDYRDTAPAVASPSMFQDADGAVRPGMSVVGAMAVGIPGTVMGLWTAHQRFGSLEWECLLEPAIRYAEQGFAVHAQLVERRDVMLDDFAETTNFTKYFGELSVDAPFCQPELGATLRRIACDGPQDFYHGTSAELLLAQMGRNGGAMTKQDLAGYRAVWRAPLVAAWRDKQVVTAPPPSSGGIGLVQHLMMKEALASEFEGVAHNSAQYLHLIAEISKRVFADRAEYVGDPDFAAVPVERLLDADYLARRAAEVDPHRPSAMASVAAGLGESDETTHFSIVDSWGNAVSNTFTLNSKFGSGVVVEGGGFLLNNGMDDFSSKAGVPNRFGLMGAVANAIAPGKRMVSSMAPTLLVKDGRVCLVIGTPGGSRIFTSIFQVMNNLFDFKMPLAQAVAAMRAHHQLHPENTIYWEPYWPIAGVLADQLEARGYRLASRFTNGDIQVIRIDGQRVEAAADPRARGVAFTCDAASRAAPELQDREPLAVFLM</sequence>
<evidence type="ECO:0000256" key="3">
    <source>
        <dbReference type="ARBA" id="ARBA00009381"/>
    </source>
</evidence>
<evidence type="ECO:0000256" key="4">
    <source>
        <dbReference type="ARBA" id="ARBA00022679"/>
    </source>
</evidence>
<gene>
    <name evidence="12" type="primary">ggt</name>
    <name evidence="12" type="ORF">GJA_899</name>
</gene>
<feature type="binding site" evidence="10">
    <location>
        <begin position="388"/>
        <end position="390"/>
    </location>
    <ligand>
        <name>L-glutamate</name>
        <dbReference type="ChEBI" id="CHEBI:29985"/>
    </ligand>
</feature>
<accession>W0V1S3</accession>
<dbReference type="Proteomes" id="UP000027604">
    <property type="component" value="Chromosome I"/>
</dbReference>
<evidence type="ECO:0000256" key="2">
    <source>
        <dbReference type="ARBA" id="ARBA00001089"/>
    </source>
</evidence>
<dbReference type="EMBL" id="HG322949">
    <property type="protein sequence ID" value="CDG81555.1"/>
    <property type="molecule type" value="Genomic_DNA"/>
</dbReference>
<feature type="binding site" evidence="10">
    <location>
        <position position="463"/>
    </location>
    <ligand>
        <name>L-glutamate</name>
        <dbReference type="ChEBI" id="CHEBI:29985"/>
    </ligand>
</feature>
<keyword evidence="5 11" id="KW-0378">Hydrolase</keyword>
<dbReference type="EC" id="2.3.2.2" evidence="11"/>
<dbReference type="PANTHER" id="PTHR43199:SF1">
    <property type="entry name" value="GLUTATHIONE HYDROLASE PROENZYME"/>
    <property type="match status" value="1"/>
</dbReference>
<evidence type="ECO:0000256" key="10">
    <source>
        <dbReference type="PIRSR" id="PIRSR600101-2"/>
    </source>
</evidence>
<dbReference type="EC" id="3.4.19.13" evidence="11"/>
<protein>
    <recommendedName>
        <fullName evidence="11">Glutathione hydrolase proenzyme</fullName>
        <ecNumber evidence="11">2.3.2.2</ecNumber>
        <ecNumber evidence="11">3.4.19.13</ecNumber>
    </recommendedName>
    <component>
        <recommendedName>
            <fullName evidence="11">Glutathione hydrolase large chain</fullName>
        </recommendedName>
    </component>
    <component>
        <recommendedName>
            <fullName evidence="11">Glutathione hydrolase small chain</fullName>
        </recommendedName>
    </component>
</protein>
<dbReference type="InterPro" id="IPR043138">
    <property type="entry name" value="GGT_lsub"/>
</dbReference>
<feature type="binding site" evidence="10">
    <location>
        <position position="99"/>
    </location>
    <ligand>
        <name>L-glutamate</name>
        <dbReference type="ChEBI" id="CHEBI:29985"/>
    </ligand>
</feature>
<proteinExistence type="inferred from homology"/>
<evidence type="ECO:0000313" key="13">
    <source>
        <dbReference type="Proteomes" id="UP000027604"/>
    </source>
</evidence>
<feature type="active site" description="Nucleophile" evidence="9">
    <location>
        <position position="370"/>
    </location>
</feature>
<evidence type="ECO:0000256" key="8">
    <source>
        <dbReference type="ARBA" id="ARBA00047417"/>
    </source>
</evidence>
<comment type="catalytic activity">
    <reaction evidence="8 11">
        <text>an N-terminal (5-L-glutamyl)-[peptide] + an alpha-amino acid = 5-L-glutamyl amino acid + an N-terminal L-alpha-aminoacyl-[peptide]</text>
        <dbReference type="Rhea" id="RHEA:23904"/>
        <dbReference type="Rhea" id="RHEA-COMP:9780"/>
        <dbReference type="Rhea" id="RHEA-COMP:9795"/>
        <dbReference type="ChEBI" id="CHEBI:77644"/>
        <dbReference type="ChEBI" id="CHEBI:78597"/>
        <dbReference type="ChEBI" id="CHEBI:78599"/>
        <dbReference type="ChEBI" id="CHEBI:78608"/>
        <dbReference type="EC" id="2.3.2.2"/>
    </reaction>
</comment>
<dbReference type="eggNOG" id="COG0405">
    <property type="taxonomic scope" value="Bacteria"/>
</dbReference>
<reference evidence="12 13" key="1">
    <citation type="journal article" date="2015" name="Genome Announc.">
        <title>Genome Sequence of Mushroom Soft-Rot Pathogen Janthinobacterium agaricidamnosum.</title>
        <authorList>
            <person name="Graupner K."/>
            <person name="Lackner G."/>
            <person name="Hertweck C."/>
        </authorList>
    </citation>
    <scope>NUCLEOTIDE SEQUENCE [LARGE SCALE GENOMIC DNA]</scope>
    <source>
        <strain evidence="13">NBRC 102515 / DSM 9628</strain>
    </source>
</reference>
<dbReference type="PROSITE" id="PS00462">
    <property type="entry name" value="G_GLU_TRANSPEPTIDASE"/>
    <property type="match status" value="1"/>
</dbReference>
<dbReference type="InterPro" id="IPR055262">
    <property type="entry name" value="GGT_CS"/>
</dbReference>
<evidence type="ECO:0000256" key="5">
    <source>
        <dbReference type="ARBA" id="ARBA00022801"/>
    </source>
</evidence>
<dbReference type="KEGG" id="jag:GJA_899"/>
<evidence type="ECO:0000313" key="12">
    <source>
        <dbReference type="EMBL" id="CDG81555.1"/>
    </source>
</evidence>
<dbReference type="GO" id="GO:0103068">
    <property type="term" value="F:leukotriene C4 gamma-glutamyl transferase activity"/>
    <property type="evidence" value="ECO:0007669"/>
    <property type="project" value="UniProtKB-EC"/>
</dbReference>
<feature type="binding site" evidence="10">
    <location>
        <position position="412"/>
    </location>
    <ligand>
        <name>L-glutamate</name>
        <dbReference type="ChEBI" id="CHEBI:29985"/>
    </ligand>
</feature>
<dbReference type="PATRIC" id="fig|1349767.4.peg.2626"/>
<dbReference type="Gene3D" id="3.60.20.40">
    <property type="match status" value="1"/>
</dbReference>
<organism evidence="12 13">
    <name type="scientific">Janthinobacterium agaricidamnosum NBRC 102515 = DSM 9628</name>
    <dbReference type="NCBI Taxonomy" id="1349767"/>
    <lineage>
        <taxon>Bacteria</taxon>
        <taxon>Pseudomonadati</taxon>
        <taxon>Pseudomonadota</taxon>
        <taxon>Betaproteobacteria</taxon>
        <taxon>Burkholderiales</taxon>
        <taxon>Oxalobacteraceae</taxon>
        <taxon>Janthinobacterium</taxon>
    </lineage>
</organism>
<dbReference type="PANTHER" id="PTHR43199">
    <property type="entry name" value="GLUTATHIONE HYDROLASE"/>
    <property type="match status" value="1"/>
</dbReference>
<dbReference type="SUPFAM" id="SSF56235">
    <property type="entry name" value="N-terminal nucleophile aminohydrolases (Ntn hydrolases)"/>
    <property type="match status" value="1"/>
</dbReference>
<dbReference type="UniPathway" id="UPA00204"/>
<dbReference type="InterPro" id="IPR029055">
    <property type="entry name" value="Ntn_hydrolases_N"/>
</dbReference>
<dbReference type="GO" id="GO:0006751">
    <property type="term" value="P:glutathione catabolic process"/>
    <property type="evidence" value="ECO:0007669"/>
    <property type="project" value="UniProtKB-UniRule"/>
</dbReference>
<dbReference type="HOGENOM" id="CLU_014813_0_3_4"/>
<keyword evidence="13" id="KW-1185">Reference proteome</keyword>
<evidence type="ECO:0000256" key="11">
    <source>
        <dbReference type="RuleBase" id="RU368036"/>
    </source>
</evidence>
<comment type="catalytic activity">
    <reaction evidence="2 11">
        <text>glutathione + H2O = L-cysteinylglycine + L-glutamate</text>
        <dbReference type="Rhea" id="RHEA:28807"/>
        <dbReference type="ChEBI" id="CHEBI:15377"/>
        <dbReference type="ChEBI" id="CHEBI:29985"/>
        <dbReference type="ChEBI" id="CHEBI:57925"/>
        <dbReference type="ChEBI" id="CHEBI:61694"/>
        <dbReference type="EC" id="3.4.19.13"/>
    </reaction>
</comment>
<evidence type="ECO:0000256" key="6">
    <source>
        <dbReference type="ARBA" id="ARBA00023145"/>
    </source>
</evidence>
<comment type="pathway">
    <text evidence="11">Sulfur metabolism; glutathione metabolism.</text>
</comment>